<organism evidence="2 3">
    <name type="scientific">Bacillus taeanensis</name>
    <dbReference type="NCBI Taxonomy" id="273032"/>
    <lineage>
        <taxon>Bacteria</taxon>
        <taxon>Bacillati</taxon>
        <taxon>Bacillota</taxon>
        <taxon>Bacilli</taxon>
        <taxon>Bacillales</taxon>
        <taxon>Bacillaceae</taxon>
        <taxon>Bacillus</taxon>
    </lineage>
</organism>
<gene>
    <name evidence="2" type="ORF">DS031_10815</name>
</gene>
<comment type="caution">
    <text evidence="2">The sequence shown here is derived from an EMBL/GenBank/DDBJ whole genome shotgun (WGS) entry which is preliminary data.</text>
</comment>
<accession>A0A366XV05</accession>
<name>A0A366XV05_9BACI</name>
<reference evidence="2 3" key="1">
    <citation type="submission" date="2018-07" db="EMBL/GenBank/DDBJ databases">
        <title>Lottiidibacillus patelloidae gen. nov., sp. nov., isolated from the intestinal tract of a marine limpet and the reclassification of B. taeanensis BH030017T, B. algicola KMM 3737T and B. hwajinpoensis SW-72T as genus Lottiidibacillus.</title>
        <authorList>
            <person name="Liu R."/>
            <person name="Huang Z."/>
        </authorList>
    </citation>
    <scope>NUCLEOTIDE SEQUENCE [LARGE SCALE GENOMIC DNA]</scope>
    <source>
        <strain evidence="2 3">BH030017</strain>
    </source>
</reference>
<dbReference type="PROSITE" id="PS51186">
    <property type="entry name" value="GNAT"/>
    <property type="match status" value="1"/>
</dbReference>
<dbReference type="SUPFAM" id="SSF55729">
    <property type="entry name" value="Acyl-CoA N-acyltransferases (Nat)"/>
    <property type="match status" value="1"/>
</dbReference>
<dbReference type="Gene3D" id="3.40.630.30">
    <property type="match status" value="1"/>
</dbReference>
<proteinExistence type="predicted"/>
<dbReference type="Proteomes" id="UP000253314">
    <property type="component" value="Unassembled WGS sequence"/>
</dbReference>
<dbReference type="AlphaFoldDB" id="A0A366XV05"/>
<evidence type="ECO:0000313" key="3">
    <source>
        <dbReference type="Proteomes" id="UP000253314"/>
    </source>
</evidence>
<protein>
    <recommendedName>
        <fullName evidence="1">N-acetyltransferase domain-containing protein</fullName>
    </recommendedName>
</protein>
<dbReference type="EMBL" id="QOCW01000010">
    <property type="protein sequence ID" value="RBW69408.1"/>
    <property type="molecule type" value="Genomic_DNA"/>
</dbReference>
<dbReference type="InterPro" id="IPR016181">
    <property type="entry name" value="Acyl_CoA_acyltransferase"/>
</dbReference>
<dbReference type="InterPro" id="IPR000182">
    <property type="entry name" value="GNAT_dom"/>
</dbReference>
<dbReference type="OrthoDB" id="2934055at2"/>
<evidence type="ECO:0000259" key="1">
    <source>
        <dbReference type="PROSITE" id="PS51186"/>
    </source>
</evidence>
<dbReference type="RefSeq" id="WP_113806098.1">
    <property type="nucleotide sequence ID" value="NZ_QOCW01000010.1"/>
</dbReference>
<sequence length="156" mass="18280">MNRSSLTFRKMKRDDQALMTSLSSLSKEWSLWELGSSNPTHADVERWINHYQYENGEWRIWNLDEKTAFTYHLTKVRNEEPWLGTIIVSQKGEGIGRLILEVLAEEERKKGAKVLYAACPAQCLNWMQFLGKIGFEQYKMDYDEKGNEYLLLALPL</sequence>
<keyword evidence="3" id="KW-1185">Reference proteome</keyword>
<feature type="domain" description="N-acetyltransferase" evidence="1">
    <location>
        <begin position="6"/>
        <end position="156"/>
    </location>
</feature>
<dbReference type="GO" id="GO:0016747">
    <property type="term" value="F:acyltransferase activity, transferring groups other than amino-acyl groups"/>
    <property type="evidence" value="ECO:0007669"/>
    <property type="project" value="InterPro"/>
</dbReference>
<evidence type="ECO:0000313" key="2">
    <source>
        <dbReference type="EMBL" id="RBW69408.1"/>
    </source>
</evidence>